<organism evidence="1 2">
    <name type="scientific">Leptomonas seymouri</name>
    <dbReference type="NCBI Taxonomy" id="5684"/>
    <lineage>
        <taxon>Eukaryota</taxon>
        <taxon>Discoba</taxon>
        <taxon>Euglenozoa</taxon>
        <taxon>Kinetoplastea</taxon>
        <taxon>Metakinetoplastina</taxon>
        <taxon>Trypanosomatida</taxon>
        <taxon>Trypanosomatidae</taxon>
        <taxon>Leishmaniinae</taxon>
        <taxon>Leptomonas</taxon>
    </lineage>
</organism>
<dbReference type="OMA" id="LDYNCAV"/>
<dbReference type="Proteomes" id="UP000038009">
    <property type="component" value="Unassembled WGS sequence"/>
</dbReference>
<dbReference type="AlphaFoldDB" id="A0A0N1PCM0"/>
<evidence type="ECO:0000313" key="2">
    <source>
        <dbReference type="Proteomes" id="UP000038009"/>
    </source>
</evidence>
<dbReference type="OrthoDB" id="277654at2759"/>
<evidence type="ECO:0000313" key="1">
    <source>
        <dbReference type="EMBL" id="KPI87735.1"/>
    </source>
</evidence>
<accession>A0A0N1PCM0</accession>
<dbReference type="EMBL" id="LJSK01000076">
    <property type="protein sequence ID" value="KPI87735.1"/>
    <property type="molecule type" value="Genomic_DNA"/>
</dbReference>
<comment type="caution">
    <text evidence="1">The sequence shown here is derived from an EMBL/GenBank/DDBJ whole genome shotgun (WGS) entry which is preliminary data.</text>
</comment>
<keyword evidence="2" id="KW-1185">Reference proteome</keyword>
<name>A0A0N1PCM0_LEPSE</name>
<protein>
    <submittedName>
        <fullName evidence="1">Uncharacterized protein</fullName>
    </submittedName>
</protein>
<reference evidence="1 2" key="1">
    <citation type="journal article" date="2015" name="PLoS Pathog.">
        <title>Leptomonas seymouri: Adaptations to the Dixenous Life Cycle Analyzed by Genome Sequencing, Transcriptome Profiling and Co-infection with Leishmania donovani.</title>
        <authorList>
            <person name="Kraeva N."/>
            <person name="Butenko A."/>
            <person name="Hlavacova J."/>
            <person name="Kostygov A."/>
            <person name="Myskova J."/>
            <person name="Grybchuk D."/>
            <person name="Lestinova T."/>
            <person name="Votypka J."/>
            <person name="Volf P."/>
            <person name="Opperdoes F."/>
            <person name="Flegontov P."/>
            <person name="Lukes J."/>
            <person name="Yurchenko V."/>
        </authorList>
    </citation>
    <scope>NUCLEOTIDE SEQUENCE [LARGE SCALE GENOMIC DNA]</scope>
    <source>
        <strain evidence="1 2">ATCC 30220</strain>
    </source>
</reference>
<dbReference type="VEuPathDB" id="TriTrypDB:Lsey_0076_0310"/>
<proteinExistence type="predicted"/>
<gene>
    <name evidence="1" type="ORF">ABL78_3208</name>
</gene>
<sequence length="243" mass="27928">MPLLIRTAQKSKKSYDDALVKPFPKSTSELAAQALSNLWQRLFQSYLHFSQPGCDPFVTDAALCTAYIPRDAKSTEMRSTIHWGPGFSTASTCDALIQHLFLCNEHFDALSWVIAFCLIDRLQLHHYVRQRLQNISFWKPPSSLSAPFRLVKEDTPQLLFTMYTLAFKWHLDYTVSIKYLTNLLPHIGAARKAILQRTVKEELVVLQVLDYNCAVSDRHVAQLMDHFLTVAERSCVLRVMHCR</sequence>